<evidence type="ECO:0000313" key="2">
    <source>
        <dbReference type="EMBL" id="KHF97518.1"/>
    </source>
</evidence>
<keyword evidence="1" id="KW-0812">Transmembrane</keyword>
<feature type="transmembrane region" description="Helical" evidence="1">
    <location>
        <begin position="25"/>
        <end position="46"/>
    </location>
</feature>
<accession>A0A0B0MDM8</accession>
<reference evidence="3" key="1">
    <citation type="submission" date="2014-09" db="EMBL/GenBank/DDBJ databases">
        <authorList>
            <person name="Mudge J."/>
            <person name="Ramaraj T."/>
            <person name="Lindquist I.E."/>
            <person name="Bharti A.K."/>
            <person name="Sundararajan A."/>
            <person name="Cameron C.T."/>
            <person name="Woodward J.E."/>
            <person name="May G.D."/>
            <person name="Brubaker C."/>
            <person name="Broadhvest J."/>
            <person name="Wilkins T.A."/>
        </authorList>
    </citation>
    <scope>NUCLEOTIDE SEQUENCE</scope>
    <source>
        <strain evidence="3">cv. AKA8401</strain>
    </source>
</reference>
<proteinExistence type="predicted"/>
<sequence length="49" mass="5763">MKILVTNMFDWIHVFRQFSPMDGKLIIVCLYLINGIGKFSFCYTNLLSM</sequence>
<keyword evidence="1" id="KW-1133">Transmembrane helix</keyword>
<gene>
    <name evidence="2" type="ORF">F383_36683</name>
</gene>
<dbReference type="EMBL" id="JRRC01009802">
    <property type="protein sequence ID" value="KHF97518.1"/>
    <property type="molecule type" value="Genomic_DNA"/>
</dbReference>
<organism evidence="2 3">
    <name type="scientific">Gossypium arboreum</name>
    <name type="common">Tree cotton</name>
    <name type="synonym">Gossypium nanking</name>
    <dbReference type="NCBI Taxonomy" id="29729"/>
    <lineage>
        <taxon>Eukaryota</taxon>
        <taxon>Viridiplantae</taxon>
        <taxon>Streptophyta</taxon>
        <taxon>Embryophyta</taxon>
        <taxon>Tracheophyta</taxon>
        <taxon>Spermatophyta</taxon>
        <taxon>Magnoliopsida</taxon>
        <taxon>eudicotyledons</taxon>
        <taxon>Gunneridae</taxon>
        <taxon>Pentapetalae</taxon>
        <taxon>rosids</taxon>
        <taxon>malvids</taxon>
        <taxon>Malvales</taxon>
        <taxon>Malvaceae</taxon>
        <taxon>Malvoideae</taxon>
        <taxon>Gossypium</taxon>
    </lineage>
</organism>
<evidence type="ECO:0000313" key="3">
    <source>
        <dbReference type="Proteomes" id="UP000032142"/>
    </source>
</evidence>
<keyword evidence="3" id="KW-1185">Reference proteome</keyword>
<evidence type="ECO:0000256" key="1">
    <source>
        <dbReference type="SAM" id="Phobius"/>
    </source>
</evidence>
<dbReference type="Proteomes" id="UP000032142">
    <property type="component" value="Unassembled WGS sequence"/>
</dbReference>
<protein>
    <submittedName>
        <fullName evidence="2">Uncharacterized protein</fullName>
    </submittedName>
</protein>
<keyword evidence="1" id="KW-0472">Membrane</keyword>
<name>A0A0B0MDM8_GOSAR</name>
<comment type="caution">
    <text evidence="2">The sequence shown here is derived from an EMBL/GenBank/DDBJ whole genome shotgun (WGS) entry which is preliminary data.</text>
</comment>
<dbReference type="AlphaFoldDB" id="A0A0B0MDM8"/>